<dbReference type="Proteomes" id="UP001169027">
    <property type="component" value="Unassembled WGS sequence"/>
</dbReference>
<dbReference type="EMBL" id="JAUKVY010000016">
    <property type="protein sequence ID" value="MDO1534834.1"/>
    <property type="molecule type" value="Genomic_DNA"/>
</dbReference>
<feature type="transmembrane region" description="Helical" evidence="1">
    <location>
        <begin position="12"/>
        <end position="34"/>
    </location>
</feature>
<evidence type="ECO:0000313" key="3">
    <source>
        <dbReference type="Proteomes" id="UP001169027"/>
    </source>
</evidence>
<dbReference type="Pfam" id="PF11391">
    <property type="entry name" value="DUF2798"/>
    <property type="match status" value="1"/>
</dbReference>
<comment type="caution">
    <text evidence="2">The sequence shown here is derived from an EMBL/GenBank/DDBJ whole genome shotgun (WGS) entry which is preliminary data.</text>
</comment>
<name>A0ABT8S7E2_9BURK</name>
<feature type="transmembrane region" description="Helical" evidence="1">
    <location>
        <begin position="46"/>
        <end position="65"/>
    </location>
</feature>
<dbReference type="InterPro" id="IPR021529">
    <property type="entry name" value="DUF2798"/>
</dbReference>
<keyword evidence="1" id="KW-1133">Transmembrane helix</keyword>
<evidence type="ECO:0000256" key="1">
    <source>
        <dbReference type="SAM" id="Phobius"/>
    </source>
</evidence>
<keyword evidence="1" id="KW-0472">Membrane</keyword>
<protein>
    <submittedName>
        <fullName evidence="2">DUF2798 domain-containing protein</fullName>
    </submittedName>
</protein>
<accession>A0ABT8S7E2</accession>
<gene>
    <name evidence="2" type="ORF">Q2T77_21305</name>
</gene>
<keyword evidence="3" id="KW-1185">Reference proteome</keyword>
<evidence type="ECO:0000313" key="2">
    <source>
        <dbReference type="EMBL" id="MDO1534834.1"/>
    </source>
</evidence>
<proteinExistence type="predicted"/>
<sequence length="74" mass="8056">MLNIPKQYSHFAFGIIQSGLTCAIAAAIANIPFLSEGTFAVHWFKALMLSWAVMLPVVVVAAPVIRRLANSITR</sequence>
<dbReference type="RefSeq" id="WP_301812596.1">
    <property type="nucleotide sequence ID" value="NZ_JAUJZH010000016.1"/>
</dbReference>
<reference evidence="2" key="1">
    <citation type="submission" date="2023-06" db="EMBL/GenBank/DDBJ databases">
        <authorList>
            <person name="Jiang Y."/>
            <person name="Liu Q."/>
        </authorList>
    </citation>
    <scope>NUCLEOTIDE SEQUENCE</scope>
    <source>
        <strain evidence="2">CGMCC 1.12090</strain>
    </source>
</reference>
<keyword evidence="1" id="KW-0812">Transmembrane</keyword>
<organism evidence="2 3">
    <name type="scientific">Variovorax ginsengisoli</name>
    <dbReference type="NCBI Taxonomy" id="363844"/>
    <lineage>
        <taxon>Bacteria</taxon>
        <taxon>Pseudomonadati</taxon>
        <taxon>Pseudomonadota</taxon>
        <taxon>Betaproteobacteria</taxon>
        <taxon>Burkholderiales</taxon>
        <taxon>Comamonadaceae</taxon>
        <taxon>Variovorax</taxon>
    </lineage>
</organism>